<evidence type="ECO:0000256" key="2">
    <source>
        <dbReference type="SAM" id="MobiDB-lite"/>
    </source>
</evidence>
<dbReference type="AlphaFoldDB" id="A0A9D2P0C9"/>
<sequence>MTPDKEHNKGGSRLQKTGGQTPAPKKPKPKLTPKQKALRVVYIVVTVLAALIVVAFAVSRFFFVKPTVPVTPDIPKLPASSDAPEELDGETPSVYGSGRKEDFFTFLVIGRDTGGGGNTDTLLLAAYDVPNQQLNVMSIPRDTMVNVSWDIKRINSVYNMYGGGDDGLEALGDEISQLVGFVPDFQVVVEWEAVGQLVDALGGVWYDVPRDMYYWDPTQDLLIDVDAGYQLLDGDKAMQVVRFRDGPNGYNTGDLGRIETQQGFLKAVVEQCLQITNVTRIGQLAQVFTDNVTTNLTIPNLLWFAQQAILGNSSGQTLDMDSVNFVTMPCTTRNVWSRGYGNMQSYVVPNTSELVDLVNESFNPYLEELSSRELDIMYVNSDGTIGSSTGVLEDRTHNSAWLEYKNRPASTPEPTESTLPEETESPDPTASPDPDSSSSPGVSPSPGVTDSPEPSSSASPSLSPGGGTETTQSPPPAESPTDSGTDTPVIDPGTPVLTPPPAVTATPDTGTQDGPPEGIPLL</sequence>
<gene>
    <name evidence="5" type="ORF">H9701_10810</name>
</gene>
<feature type="region of interest" description="Disordered" evidence="2">
    <location>
        <begin position="402"/>
        <end position="522"/>
    </location>
</feature>
<evidence type="ECO:0000313" key="6">
    <source>
        <dbReference type="Proteomes" id="UP000823882"/>
    </source>
</evidence>
<evidence type="ECO:0000256" key="1">
    <source>
        <dbReference type="ARBA" id="ARBA00006068"/>
    </source>
</evidence>
<organism evidence="5 6">
    <name type="scientific">Candidatus Intestinimonas pullistercoris</name>
    <dbReference type="NCBI Taxonomy" id="2838623"/>
    <lineage>
        <taxon>Bacteria</taxon>
        <taxon>Bacillati</taxon>
        <taxon>Bacillota</taxon>
        <taxon>Clostridia</taxon>
        <taxon>Eubacteriales</taxon>
        <taxon>Intestinimonas</taxon>
    </lineage>
</organism>
<keyword evidence="3" id="KW-1133">Transmembrane helix</keyword>
<dbReference type="NCBIfam" id="TIGR00350">
    <property type="entry name" value="lytR_cpsA_psr"/>
    <property type="match status" value="1"/>
</dbReference>
<feature type="transmembrane region" description="Helical" evidence="3">
    <location>
        <begin position="40"/>
        <end position="63"/>
    </location>
</feature>
<dbReference type="InterPro" id="IPR004474">
    <property type="entry name" value="LytR_CpsA_psr"/>
</dbReference>
<comment type="caution">
    <text evidence="5">The sequence shown here is derived from an EMBL/GenBank/DDBJ whole genome shotgun (WGS) entry which is preliminary data.</text>
</comment>
<feature type="compositionally biased region" description="Low complexity" evidence="2">
    <location>
        <begin position="426"/>
        <end position="463"/>
    </location>
</feature>
<dbReference type="Gene3D" id="3.40.630.190">
    <property type="entry name" value="LCP protein"/>
    <property type="match status" value="1"/>
</dbReference>
<keyword evidence="3" id="KW-0472">Membrane</keyword>
<keyword evidence="3" id="KW-0812">Transmembrane</keyword>
<protein>
    <submittedName>
        <fullName evidence="5">LCP family protein</fullName>
    </submittedName>
</protein>
<dbReference type="InterPro" id="IPR050922">
    <property type="entry name" value="LytR/CpsA/Psr_CW_biosynth"/>
</dbReference>
<evidence type="ECO:0000259" key="4">
    <source>
        <dbReference type="Pfam" id="PF03816"/>
    </source>
</evidence>
<evidence type="ECO:0000313" key="5">
    <source>
        <dbReference type="EMBL" id="HJC42021.1"/>
    </source>
</evidence>
<proteinExistence type="inferred from homology"/>
<name>A0A9D2P0C9_9FIRM</name>
<evidence type="ECO:0000256" key="3">
    <source>
        <dbReference type="SAM" id="Phobius"/>
    </source>
</evidence>
<dbReference type="Pfam" id="PF03816">
    <property type="entry name" value="LytR_cpsA_psr"/>
    <property type="match status" value="1"/>
</dbReference>
<reference evidence="5" key="1">
    <citation type="journal article" date="2021" name="PeerJ">
        <title>Extensive microbial diversity within the chicken gut microbiome revealed by metagenomics and culture.</title>
        <authorList>
            <person name="Gilroy R."/>
            <person name="Ravi A."/>
            <person name="Getino M."/>
            <person name="Pursley I."/>
            <person name="Horton D.L."/>
            <person name="Alikhan N.F."/>
            <person name="Baker D."/>
            <person name="Gharbi K."/>
            <person name="Hall N."/>
            <person name="Watson M."/>
            <person name="Adriaenssens E.M."/>
            <person name="Foster-Nyarko E."/>
            <person name="Jarju S."/>
            <person name="Secka A."/>
            <person name="Antonio M."/>
            <person name="Oren A."/>
            <person name="Chaudhuri R.R."/>
            <person name="La Ragione R."/>
            <person name="Hildebrand F."/>
            <person name="Pallen M.J."/>
        </authorList>
    </citation>
    <scope>NUCLEOTIDE SEQUENCE</scope>
    <source>
        <strain evidence="5">CHK186-1790</strain>
    </source>
</reference>
<dbReference type="PANTHER" id="PTHR33392">
    <property type="entry name" value="POLYISOPRENYL-TEICHOIC ACID--PEPTIDOGLYCAN TEICHOIC ACID TRANSFERASE TAGU"/>
    <property type="match status" value="1"/>
</dbReference>
<accession>A0A9D2P0C9</accession>
<dbReference type="EMBL" id="DWWJ01000202">
    <property type="protein sequence ID" value="HJC42021.1"/>
    <property type="molecule type" value="Genomic_DNA"/>
</dbReference>
<dbReference type="PANTHER" id="PTHR33392:SF6">
    <property type="entry name" value="POLYISOPRENYL-TEICHOIC ACID--PEPTIDOGLYCAN TEICHOIC ACID TRANSFERASE TAGU"/>
    <property type="match status" value="1"/>
</dbReference>
<feature type="region of interest" description="Disordered" evidence="2">
    <location>
        <begin position="1"/>
        <end position="31"/>
    </location>
</feature>
<feature type="domain" description="Cell envelope-related transcriptional attenuator" evidence="4">
    <location>
        <begin position="118"/>
        <end position="272"/>
    </location>
</feature>
<reference evidence="5" key="2">
    <citation type="submission" date="2021-04" db="EMBL/GenBank/DDBJ databases">
        <authorList>
            <person name="Gilroy R."/>
        </authorList>
    </citation>
    <scope>NUCLEOTIDE SEQUENCE</scope>
    <source>
        <strain evidence="5">CHK186-1790</strain>
    </source>
</reference>
<comment type="similarity">
    <text evidence="1">Belongs to the LytR/CpsA/Psr (LCP) family.</text>
</comment>
<dbReference type="Proteomes" id="UP000823882">
    <property type="component" value="Unassembled WGS sequence"/>
</dbReference>